<organism evidence="2 3">
    <name type="scientific">Colocasia esculenta</name>
    <name type="common">Wild taro</name>
    <name type="synonym">Arum esculentum</name>
    <dbReference type="NCBI Taxonomy" id="4460"/>
    <lineage>
        <taxon>Eukaryota</taxon>
        <taxon>Viridiplantae</taxon>
        <taxon>Streptophyta</taxon>
        <taxon>Embryophyta</taxon>
        <taxon>Tracheophyta</taxon>
        <taxon>Spermatophyta</taxon>
        <taxon>Magnoliopsida</taxon>
        <taxon>Liliopsida</taxon>
        <taxon>Araceae</taxon>
        <taxon>Aroideae</taxon>
        <taxon>Colocasieae</taxon>
        <taxon>Colocasia</taxon>
    </lineage>
</organism>
<protein>
    <submittedName>
        <fullName evidence="2">Uncharacterized protein</fullName>
    </submittedName>
</protein>
<keyword evidence="3" id="KW-1185">Reference proteome</keyword>
<proteinExistence type="predicted"/>
<evidence type="ECO:0000313" key="2">
    <source>
        <dbReference type="EMBL" id="MQL90220.1"/>
    </source>
</evidence>
<feature type="compositionally biased region" description="Basic residues" evidence="1">
    <location>
        <begin position="40"/>
        <end position="60"/>
    </location>
</feature>
<dbReference type="EMBL" id="NMUH01001221">
    <property type="protein sequence ID" value="MQL90220.1"/>
    <property type="molecule type" value="Genomic_DNA"/>
</dbReference>
<evidence type="ECO:0000313" key="3">
    <source>
        <dbReference type="Proteomes" id="UP000652761"/>
    </source>
</evidence>
<name>A0A843V905_COLES</name>
<gene>
    <name evidence="2" type="ORF">Taro_022796</name>
</gene>
<sequence>MMVEIPSCPLYRAEGSSSDAALPFLLRTISHAPSVSSVTLKRRERRQRGREKDARRGRRSRRSIAALLLCPLLLKPLPWCCSFTALMFRRCCAARLFFRRCSALSPPRCCCTIAKQRRSRRGPCSAAGEEALSWV</sequence>
<feature type="region of interest" description="Disordered" evidence="1">
    <location>
        <begin position="37"/>
        <end position="60"/>
    </location>
</feature>
<reference evidence="2" key="1">
    <citation type="submission" date="2017-07" db="EMBL/GenBank/DDBJ databases">
        <title>Taro Niue Genome Assembly and Annotation.</title>
        <authorList>
            <person name="Atibalentja N."/>
            <person name="Keating K."/>
            <person name="Fields C.J."/>
        </authorList>
    </citation>
    <scope>NUCLEOTIDE SEQUENCE</scope>
    <source>
        <strain evidence="2">Niue_2</strain>
        <tissue evidence="2">Leaf</tissue>
    </source>
</reference>
<evidence type="ECO:0000256" key="1">
    <source>
        <dbReference type="SAM" id="MobiDB-lite"/>
    </source>
</evidence>
<accession>A0A843V905</accession>
<dbReference type="Proteomes" id="UP000652761">
    <property type="component" value="Unassembled WGS sequence"/>
</dbReference>
<dbReference type="AlphaFoldDB" id="A0A843V905"/>
<comment type="caution">
    <text evidence="2">The sequence shown here is derived from an EMBL/GenBank/DDBJ whole genome shotgun (WGS) entry which is preliminary data.</text>
</comment>